<sequence length="821" mass="92383">MKSDSVIHKAVSPFLDSQNHSSLTDTGVVDENFSAHSHFESQTPFFSSYQELEGMDGASDPRQTEINALMSDLYVEEFNDEIYQLVAEASEFYHNRLPKHDAGDGELAERQAWRELETHFAPLHEDLEITLESMIGEVDAADLEGMSDQEKDLWVDSFFSGEGELEEEAPEIEHGWLKKKFRKARKKLKGIRKKVGKLVKKVGKKLSKPLLKVMLRRLKKFAKKLLIHVLQVASKNKRFPNRYRPLIAMLRKKLVKKEYADDVIQEEWVANSVASLQTELDYYLATGLLGEHAASGMEEELLELDSPHEETSWQDMEEARQLFVEQMLALEEHEDPAPHIEQFVTAILQAIRVIAQPVIAAVGRDKVIRYLAKYVSRITGKFIKKKNLNKLIATALVDVGLRLMKLEVQPEDEKIAATEALAGVVEDTVMNSLQLPAAVFENEQLLEAEVVAAFEKAAADNLPPMLPEEIYRKRPHLRPSGSMKNAWVQLPHRKSKHRKRCRCYKKAIKSPSRKISAHTAREIKTFDEVSLEMFLEEQLGIEIGGGLDAQIHLYEALPGTALFDIANQESYVPGLRSRHACNYNMLHPLTTHAAGLLLGEPALGRNVPAPYLMHRHCILPGQRFYFLEVPGVQPQTFLEEGSLRLRRPSKTKLSLDFIRNEIKIDLFISEKAAQSIAVDMREKQISPIASNKVVGILSDGLKQNFSQIGQNTIHVIHPSVIPGWGSGFALRRLPLYVIELLASSIQNWAVSALSKGLTNQMEQFVSATEHLEDGVMLSIQLVSIPGLDDIGKALGNVRNIHSHPFDGIPGSARLEIYPGYV</sequence>
<evidence type="ECO:0000313" key="2">
    <source>
        <dbReference type="Proteomes" id="UP000199533"/>
    </source>
</evidence>
<dbReference type="Proteomes" id="UP000199533">
    <property type="component" value="Unassembled WGS sequence"/>
</dbReference>
<proteinExistence type="predicted"/>
<accession>A0A1I4G0G5</accession>
<reference evidence="2" key="1">
    <citation type="submission" date="2016-10" db="EMBL/GenBank/DDBJ databases">
        <authorList>
            <person name="Varghese N."/>
            <person name="Submissions S."/>
        </authorList>
    </citation>
    <scope>NUCLEOTIDE SEQUENCE [LARGE SCALE GENOMIC DNA]</scope>
    <source>
        <strain evidence="2">Nm69</strain>
    </source>
</reference>
<evidence type="ECO:0000313" key="1">
    <source>
        <dbReference type="EMBL" id="SFL23209.1"/>
    </source>
</evidence>
<dbReference type="AlphaFoldDB" id="A0A1I4G0G5"/>
<dbReference type="EMBL" id="FOSP01000045">
    <property type="protein sequence ID" value="SFL23209.1"/>
    <property type="molecule type" value="Genomic_DNA"/>
</dbReference>
<dbReference type="STRING" id="52441.SAMN05216302_10456"/>
<gene>
    <name evidence="1" type="ORF">SAMN05216302_10456</name>
</gene>
<organism evidence="1 2">
    <name type="scientific">Nitrosomonas aestuarii</name>
    <dbReference type="NCBI Taxonomy" id="52441"/>
    <lineage>
        <taxon>Bacteria</taxon>
        <taxon>Pseudomonadati</taxon>
        <taxon>Pseudomonadota</taxon>
        <taxon>Betaproteobacteria</taxon>
        <taxon>Nitrosomonadales</taxon>
        <taxon>Nitrosomonadaceae</taxon>
        <taxon>Nitrosomonas</taxon>
    </lineage>
</organism>
<dbReference type="RefSeq" id="WP_139218597.1">
    <property type="nucleotide sequence ID" value="NZ_FOSP01000045.1"/>
</dbReference>
<protein>
    <submittedName>
        <fullName evidence="1">Uncharacterized protein</fullName>
    </submittedName>
</protein>
<keyword evidence="2" id="KW-1185">Reference proteome</keyword>
<name>A0A1I4G0G5_9PROT</name>
<dbReference type="OrthoDB" id="5501404at2"/>